<organism evidence="3 4">
    <name type="scientific">Spartinivicinus marinus</name>
    <dbReference type="NCBI Taxonomy" id="2994442"/>
    <lineage>
        <taxon>Bacteria</taxon>
        <taxon>Pseudomonadati</taxon>
        <taxon>Pseudomonadota</taxon>
        <taxon>Gammaproteobacteria</taxon>
        <taxon>Oceanospirillales</taxon>
        <taxon>Zooshikellaceae</taxon>
        <taxon>Spartinivicinus</taxon>
    </lineage>
</organism>
<evidence type="ECO:0000313" key="3">
    <source>
        <dbReference type="EMBL" id="NYZ69016.1"/>
    </source>
</evidence>
<dbReference type="Pfam" id="PF07963">
    <property type="entry name" value="N_methyl"/>
    <property type="match status" value="1"/>
</dbReference>
<dbReference type="RefSeq" id="WP_180571016.1">
    <property type="nucleotide sequence ID" value="NZ_JACCKB010000057.1"/>
</dbReference>
<dbReference type="GO" id="GO:0015628">
    <property type="term" value="P:protein secretion by the type II secretion system"/>
    <property type="evidence" value="ECO:0007669"/>
    <property type="project" value="InterPro"/>
</dbReference>
<dbReference type="GO" id="GO:0015627">
    <property type="term" value="C:type II protein secretion system complex"/>
    <property type="evidence" value="ECO:0007669"/>
    <property type="project" value="InterPro"/>
</dbReference>
<dbReference type="Proteomes" id="UP000569732">
    <property type="component" value="Unassembled WGS sequence"/>
</dbReference>
<feature type="transmembrane region" description="Helical" evidence="2">
    <location>
        <begin position="6"/>
        <end position="31"/>
    </location>
</feature>
<dbReference type="Gene3D" id="3.30.700.10">
    <property type="entry name" value="Glycoprotein, Type 4 Pilin"/>
    <property type="match status" value="1"/>
</dbReference>
<protein>
    <submittedName>
        <fullName evidence="3">Type IV pilin protein</fullName>
    </submittedName>
</protein>
<keyword evidence="2" id="KW-1133">Transmembrane helix</keyword>
<dbReference type="Pfam" id="PF16732">
    <property type="entry name" value="ComP_DUS"/>
    <property type="match status" value="1"/>
</dbReference>
<dbReference type="PANTHER" id="PTHR30093:SF47">
    <property type="entry name" value="TYPE IV PILUS NON-CORE MINOR PILIN PILE"/>
    <property type="match status" value="1"/>
</dbReference>
<accession>A0A853IMJ9</accession>
<dbReference type="SUPFAM" id="SSF54523">
    <property type="entry name" value="Pili subunits"/>
    <property type="match status" value="1"/>
</dbReference>
<keyword evidence="1" id="KW-0488">Methylation</keyword>
<dbReference type="NCBIfam" id="TIGR02532">
    <property type="entry name" value="IV_pilin_GFxxxE"/>
    <property type="match status" value="1"/>
</dbReference>
<gene>
    <name evidence="3" type="ORF">H0A36_23630</name>
</gene>
<evidence type="ECO:0000256" key="2">
    <source>
        <dbReference type="SAM" id="Phobius"/>
    </source>
</evidence>
<dbReference type="AlphaFoldDB" id="A0A853IMJ9"/>
<name>A0A853IMJ9_9GAMM</name>
<dbReference type="InterPro" id="IPR000983">
    <property type="entry name" value="Bac_GSPG_pilin"/>
</dbReference>
<reference evidence="3 4" key="1">
    <citation type="submission" date="2020-07" db="EMBL/GenBank/DDBJ databases">
        <title>Endozoicomonas sp. nov., isolated from sediment.</title>
        <authorList>
            <person name="Gu T."/>
        </authorList>
    </citation>
    <scope>NUCLEOTIDE SEQUENCE [LARGE SCALE GENOMIC DNA]</scope>
    <source>
        <strain evidence="3 4">SM1973</strain>
    </source>
</reference>
<comment type="caution">
    <text evidence="3">The sequence shown here is derived from an EMBL/GenBank/DDBJ whole genome shotgun (WGS) entry which is preliminary data.</text>
</comment>
<keyword evidence="4" id="KW-1185">Reference proteome</keyword>
<dbReference type="InterPro" id="IPR045584">
    <property type="entry name" value="Pilin-like"/>
</dbReference>
<evidence type="ECO:0000313" key="4">
    <source>
        <dbReference type="Proteomes" id="UP000569732"/>
    </source>
</evidence>
<dbReference type="PRINTS" id="PR00813">
    <property type="entry name" value="BCTERIALGSPG"/>
</dbReference>
<dbReference type="InterPro" id="IPR012902">
    <property type="entry name" value="N_methyl_site"/>
</dbReference>
<sequence length="131" mass="14613">MKKNKLGFSLVELLIVIAIIGILAAIGYPSYQEYVRQSMRADAQSALMQLANAMERYYTEQSPSTYEKATPQNLLGTNQIPIDQTNPYYTLTISDLTSTTYTLNAVPIADGPMNEQPTMSITHTGQKTNWE</sequence>
<dbReference type="InterPro" id="IPR031982">
    <property type="entry name" value="PilE-like"/>
</dbReference>
<keyword evidence="2" id="KW-0472">Membrane</keyword>
<keyword evidence="2" id="KW-0812">Transmembrane</keyword>
<evidence type="ECO:0000256" key="1">
    <source>
        <dbReference type="ARBA" id="ARBA00022481"/>
    </source>
</evidence>
<dbReference type="GO" id="GO:0043683">
    <property type="term" value="P:type IV pilus assembly"/>
    <property type="evidence" value="ECO:0007669"/>
    <property type="project" value="InterPro"/>
</dbReference>
<proteinExistence type="predicted"/>
<dbReference type="PANTHER" id="PTHR30093">
    <property type="entry name" value="GENERAL SECRETION PATHWAY PROTEIN G"/>
    <property type="match status" value="1"/>
</dbReference>
<dbReference type="EMBL" id="JACCKB010000057">
    <property type="protein sequence ID" value="NYZ69016.1"/>
    <property type="molecule type" value="Genomic_DNA"/>
</dbReference>